<sequence length="112" mass="12258">MAALAVEMRKVANELNAVITQFKQGKLIRKVPDNKVSPTTKTQISALSVSTAPTKEFSAIKEHEDIGTGPSSHDYDSDVLTTDSKPSIDILHSLQATSNVEQRKEYANTMLQ</sequence>
<protein>
    <submittedName>
        <fullName evidence="1">Uncharacterized protein</fullName>
    </submittedName>
</protein>
<accession>A0A3P6TBJ1</accession>
<reference evidence="1 2" key="1">
    <citation type="submission" date="2018-11" db="EMBL/GenBank/DDBJ databases">
        <authorList>
            <consortium name="Pathogen Informatics"/>
        </authorList>
    </citation>
    <scope>NUCLEOTIDE SEQUENCE [LARGE SCALE GENOMIC DNA]</scope>
</reference>
<organism evidence="1 2">
    <name type="scientific">Cylicostephanus goldi</name>
    <name type="common">Nematode worm</name>
    <dbReference type="NCBI Taxonomy" id="71465"/>
    <lineage>
        <taxon>Eukaryota</taxon>
        <taxon>Metazoa</taxon>
        <taxon>Ecdysozoa</taxon>
        <taxon>Nematoda</taxon>
        <taxon>Chromadorea</taxon>
        <taxon>Rhabditida</taxon>
        <taxon>Rhabditina</taxon>
        <taxon>Rhabditomorpha</taxon>
        <taxon>Strongyloidea</taxon>
        <taxon>Strongylidae</taxon>
        <taxon>Cylicostephanus</taxon>
    </lineage>
</organism>
<evidence type="ECO:0000313" key="1">
    <source>
        <dbReference type="EMBL" id="VDK85522.1"/>
    </source>
</evidence>
<gene>
    <name evidence="1" type="ORF">CGOC_LOCUS8467</name>
</gene>
<keyword evidence="2" id="KW-1185">Reference proteome</keyword>
<proteinExistence type="predicted"/>
<evidence type="ECO:0000313" key="2">
    <source>
        <dbReference type="Proteomes" id="UP000271889"/>
    </source>
</evidence>
<name>A0A3P6TBJ1_CYLGO</name>
<dbReference type="EMBL" id="UYRV01031135">
    <property type="protein sequence ID" value="VDK85522.1"/>
    <property type="molecule type" value="Genomic_DNA"/>
</dbReference>
<dbReference type="AlphaFoldDB" id="A0A3P6TBJ1"/>
<dbReference type="Proteomes" id="UP000271889">
    <property type="component" value="Unassembled WGS sequence"/>
</dbReference>
<dbReference type="OrthoDB" id="1854502at2759"/>